<dbReference type="Pfam" id="PF07690">
    <property type="entry name" value="MFS_1"/>
    <property type="match status" value="1"/>
</dbReference>
<keyword evidence="2 6" id="KW-0812">Transmembrane</keyword>
<dbReference type="AlphaFoldDB" id="A0A9P4R073"/>
<protein>
    <submittedName>
        <fullName evidence="8">MFS general substrate transporter</fullName>
    </submittedName>
</protein>
<keyword evidence="4 6" id="KW-0472">Membrane</keyword>
<gene>
    <name evidence="8" type="ORF">EJ04DRAFT_493532</name>
</gene>
<evidence type="ECO:0000259" key="7">
    <source>
        <dbReference type="PROSITE" id="PS50850"/>
    </source>
</evidence>
<accession>A0A9P4R073</accession>
<feature type="transmembrane region" description="Helical" evidence="6">
    <location>
        <begin position="276"/>
        <end position="293"/>
    </location>
</feature>
<dbReference type="Gene3D" id="1.20.1250.20">
    <property type="entry name" value="MFS general substrate transporter like domains"/>
    <property type="match status" value="1"/>
</dbReference>
<dbReference type="InterPro" id="IPR020846">
    <property type="entry name" value="MFS_dom"/>
</dbReference>
<feature type="transmembrane region" description="Helical" evidence="6">
    <location>
        <begin position="85"/>
        <end position="105"/>
    </location>
</feature>
<name>A0A9P4R073_9PLEO</name>
<feature type="transmembrane region" description="Helical" evidence="6">
    <location>
        <begin position="180"/>
        <end position="197"/>
    </location>
</feature>
<sequence>MSSSASTESFPRPRRPTFIEPDLPRRPAPPAIRPSQTPSQKWTRGKGFWRCFVSICTPLLLSALEGSVTNTALSTISDALDLGSGFSWVATAFLLASTIFQPLYGQLADIWGRKKPMLLAVAVFAVGSALCGWATNGAMLIAGRIVQGLGTGGIDLFAELILCDLVPLRKRGTYMAIKHAVFAVGTTIGPLLGGAFAEHQWRWCFWINLPVCGIALVLIYLWLRVDSGDKSQRRTVMDQVQRIDVFGTSLLTSSIVLILVPLSMSGADHAWKSPTIIVPLVFGVLGLVAFPFVEGSKWCKNPIMPPRIFNNRTSASAFALTAIHGFLTYGVQFFLPPFFQAVKGSSPMESGVQVLPCTLAVVVCAALGGPLLARFGKYRPIHQGGFASMTFGFGLCIMLAKNTPTGAWITFQFLIACGSGFIVPTTLPAVLAGLPDSTNGAAAGSWAFLRGIGSLFGVAIPSAIFNLWFTVLLPTICDEAARSQLANGQAYQRATNAFISKFGDVVQGQIANAFTKSLVSVWVVFTIFATVGFCVTFFEKQLKLRKELDTQYGLKTPKTSAAPTPQPSTGANTPIGMCTEAYEEIELEEMDSRLHNLQTRRVS</sequence>
<feature type="region of interest" description="Disordered" evidence="5">
    <location>
        <begin position="555"/>
        <end position="575"/>
    </location>
</feature>
<feature type="transmembrane region" description="Helical" evidence="6">
    <location>
        <begin position="351"/>
        <end position="372"/>
    </location>
</feature>
<dbReference type="Proteomes" id="UP000799444">
    <property type="component" value="Unassembled WGS sequence"/>
</dbReference>
<dbReference type="PANTHER" id="PTHR23501">
    <property type="entry name" value="MAJOR FACILITATOR SUPERFAMILY"/>
    <property type="match status" value="1"/>
</dbReference>
<dbReference type="InterPro" id="IPR036259">
    <property type="entry name" value="MFS_trans_sf"/>
</dbReference>
<evidence type="ECO:0000256" key="2">
    <source>
        <dbReference type="ARBA" id="ARBA00022692"/>
    </source>
</evidence>
<dbReference type="FunFam" id="1.20.1720.10:FF:000037">
    <property type="entry name" value="WGS project CABT00000000 data, contig 2.4"/>
    <property type="match status" value="1"/>
</dbReference>
<evidence type="ECO:0000313" key="8">
    <source>
        <dbReference type="EMBL" id="KAF2734407.1"/>
    </source>
</evidence>
<dbReference type="GO" id="GO:0022857">
    <property type="term" value="F:transmembrane transporter activity"/>
    <property type="evidence" value="ECO:0007669"/>
    <property type="project" value="InterPro"/>
</dbReference>
<reference evidence="8" key="1">
    <citation type="journal article" date="2020" name="Stud. Mycol.">
        <title>101 Dothideomycetes genomes: a test case for predicting lifestyles and emergence of pathogens.</title>
        <authorList>
            <person name="Haridas S."/>
            <person name="Albert R."/>
            <person name="Binder M."/>
            <person name="Bloem J."/>
            <person name="Labutti K."/>
            <person name="Salamov A."/>
            <person name="Andreopoulos B."/>
            <person name="Baker S."/>
            <person name="Barry K."/>
            <person name="Bills G."/>
            <person name="Bluhm B."/>
            <person name="Cannon C."/>
            <person name="Castanera R."/>
            <person name="Culley D."/>
            <person name="Daum C."/>
            <person name="Ezra D."/>
            <person name="Gonzalez J."/>
            <person name="Henrissat B."/>
            <person name="Kuo A."/>
            <person name="Liang C."/>
            <person name="Lipzen A."/>
            <person name="Lutzoni F."/>
            <person name="Magnuson J."/>
            <person name="Mondo S."/>
            <person name="Nolan M."/>
            <person name="Ohm R."/>
            <person name="Pangilinan J."/>
            <person name="Park H.-J."/>
            <person name="Ramirez L."/>
            <person name="Alfaro M."/>
            <person name="Sun H."/>
            <person name="Tritt A."/>
            <person name="Yoshinaga Y."/>
            <person name="Zwiers L.-H."/>
            <person name="Turgeon B."/>
            <person name="Goodwin S."/>
            <person name="Spatafora J."/>
            <person name="Crous P."/>
            <person name="Grigoriev I."/>
        </authorList>
    </citation>
    <scope>NUCLEOTIDE SEQUENCE</scope>
    <source>
        <strain evidence="8">CBS 125425</strain>
    </source>
</reference>
<dbReference type="GO" id="GO:0005886">
    <property type="term" value="C:plasma membrane"/>
    <property type="evidence" value="ECO:0007669"/>
    <property type="project" value="TreeGrafter"/>
</dbReference>
<feature type="domain" description="Major facilitator superfamily (MFS) profile" evidence="7">
    <location>
        <begin position="51"/>
        <end position="544"/>
    </location>
</feature>
<feature type="transmembrane region" description="Helical" evidence="6">
    <location>
        <begin position="203"/>
        <end position="223"/>
    </location>
</feature>
<evidence type="ECO:0000256" key="5">
    <source>
        <dbReference type="SAM" id="MobiDB-lite"/>
    </source>
</evidence>
<dbReference type="InterPro" id="IPR011701">
    <property type="entry name" value="MFS"/>
</dbReference>
<feature type="transmembrane region" description="Helical" evidence="6">
    <location>
        <begin position="117"/>
        <end position="142"/>
    </location>
</feature>
<evidence type="ECO:0000256" key="1">
    <source>
        <dbReference type="ARBA" id="ARBA00004141"/>
    </source>
</evidence>
<dbReference type="PANTHER" id="PTHR23501:SF168">
    <property type="entry name" value="MAJOR FACILITATOR SUPERFAMILY (MFS) PROFILE DOMAIN-CONTAINING PROTEIN"/>
    <property type="match status" value="1"/>
</dbReference>
<evidence type="ECO:0000256" key="6">
    <source>
        <dbReference type="SAM" id="Phobius"/>
    </source>
</evidence>
<dbReference type="SUPFAM" id="SSF103473">
    <property type="entry name" value="MFS general substrate transporter"/>
    <property type="match status" value="1"/>
</dbReference>
<feature type="transmembrane region" description="Helical" evidence="6">
    <location>
        <begin position="446"/>
        <end position="469"/>
    </location>
</feature>
<feature type="transmembrane region" description="Helical" evidence="6">
    <location>
        <begin position="148"/>
        <end position="168"/>
    </location>
</feature>
<evidence type="ECO:0000313" key="9">
    <source>
        <dbReference type="Proteomes" id="UP000799444"/>
    </source>
</evidence>
<feature type="region of interest" description="Disordered" evidence="5">
    <location>
        <begin position="1"/>
        <end position="43"/>
    </location>
</feature>
<feature type="transmembrane region" description="Helical" evidence="6">
    <location>
        <begin position="47"/>
        <end position="65"/>
    </location>
</feature>
<feature type="transmembrane region" description="Helical" evidence="6">
    <location>
        <begin position="384"/>
        <end position="400"/>
    </location>
</feature>
<feature type="transmembrane region" description="Helical" evidence="6">
    <location>
        <begin position="314"/>
        <end position="339"/>
    </location>
</feature>
<dbReference type="CDD" id="cd17502">
    <property type="entry name" value="MFS_Azr1_MDR_like"/>
    <property type="match status" value="1"/>
</dbReference>
<organism evidence="8 9">
    <name type="scientific">Polyplosphaeria fusca</name>
    <dbReference type="NCBI Taxonomy" id="682080"/>
    <lineage>
        <taxon>Eukaryota</taxon>
        <taxon>Fungi</taxon>
        <taxon>Dikarya</taxon>
        <taxon>Ascomycota</taxon>
        <taxon>Pezizomycotina</taxon>
        <taxon>Dothideomycetes</taxon>
        <taxon>Pleosporomycetidae</taxon>
        <taxon>Pleosporales</taxon>
        <taxon>Tetraplosphaeriaceae</taxon>
        <taxon>Polyplosphaeria</taxon>
    </lineage>
</organism>
<keyword evidence="3 6" id="KW-1133">Transmembrane helix</keyword>
<feature type="transmembrane region" description="Helical" evidence="6">
    <location>
        <begin position="243"/>
        <end position="264"/>
    </location>
</feature>
<feature type="transmembrane region" description="Helical" evidence="6">
    <location>
        <begin position="406"/>
        <end position="434"/>
    </location>
</feature>
<evidence type="ECO:0000256" key="4">
    <source>
        <dbReference type="ARBA" id="ARBA00023136"/>
    </source>
</evidence>
<comment type="caution">
    <text evidence="8">The sequence shown here is derived from an EMBL/GenBank/DDBJ whole genome shotgun (WGS) entry which is preliminary data.</text>
</comment>
<proteinExistence type="predicted"/>
<keyword evidence="9" id="KW-1185">Reference proteome</keyword>
<dbReference type="OrthoDB" id="10021397at2759"/>
<feature type="compositionally biased region" description="Polar residues" evidence="5">
    <location>
        <begin position="557"/>
        <end position="572"/>
    </location>
</feature>
<comment type="subcellular location">
    <subcellularLocation>
        <location evidence="1">Membrane</location>
        <topology evidence="1">Multi-pass membrane protein</topology>
    </subcellularLocation>
</comment>
<dbReference type="EMBL" id="ML996148">
    <property type="protein sequence ID" value="KAF2734407.1"/>
    <property type="molecule type" value="Genomic_DNA"/>
</dbReference>
<evidence type="ECO:0000256" key="3">
    <source>
        <dbReference type="ARBA" id="ARBA00022989"/>
    </source>
</evidence>
<dbReference type="Gene3D" id="1.20.1720.10">
    <property type="entry name" value="Multidrug resistance protein D"/>
    <property type="match status" value="1"/>
</dbReference>
<dbReference type="PROSITE" id="PS50850">
    <property type="entry name" value="MFS"/>
    <property type="match status" value="1"/>
</dbReference>
<feature type="transmembrane region" description="Helical" evidence="6">
    <location>
        <begin position="519"/>
        <end position="538"/>
    </location>
</feature>